<dbReference type="EMBL" id="VSSQ01058911">
    <property type="protein sequence ID" value="MPN12544.1"/>
    <property type="molecule type" value="Genomic_DNA"/>
</dbReference>
<protein>
    <recommendedName>
        <fullName evidence="3">Alkaline shock protein 23</fullName>
    </recommendedName>
</protein>
<evidence type="ECO:0000256" key="1">
    <source>
        <dbReference type="SAM" id="MobiDB-lite"/>
    </source>
</evidence>
<dbReference type="Pfam" id="PF03780">
    <property type="entry name" value="Asp23"/>
    <property type="match status" value="1"/>
</dbReference>
<sequence>METKSKTKTKPITSNEKKSDKPLTIKPVTIKELIAAIGKIALSCYGVTKLQSKHLYELNKKNMNLDDSIEVSYRPDKTYNFRVYISIAPQLKLTEVLSEVQKRIKYEIEMAYKIKIRKIDVYAQNIE</sequence>
<feature type="region of interest" description="Disordered" evidence="1">
    <location>
        <begin position="1"/>
        <end position="20"/>
    </location>
</feature>
<comment type="caution">
    <text evidence="2">The sequence shown here is derived from an EMBL/GenBank/DDBJ whole genome shotgun (WGS) entry which is preliminary data.</text>
</comment>
<accession>A0A645FJD3</accession>
<dbReference type="InterPro" id="IPR005531">
    <property type="entry name" value="Asp23"/>
</dbReference>
<reference evidence="2" key="1">
    <citation type="submission" date="2019-08" db="EMBL/GenBank/DDBJ databases">
        <authorList>
            <person name="Kucharzyk K."/>
            <person name="Murdoch R.W."/>
            <person name="Higgins S."/>
            <person name="Loffler F."/>
        </authorList>
    </citation>
    <scope>NUCLEOTIDE SEQUENCE</scope>
</reference>
<name>A0A645FJD3_9ZZZZ</name>
<organism evidence="2">
    <name type="scientific">bioreactor metagenome</name>
    <dbReference type="NCBI Taxonomy" id="1076179"/>
    <lineage>
        <taxon>unclassified sequences</taxon>
        <taxon>metagenomes</taxon>
        <taxon>ecological metagenomes</taxon>
    </lineage>
</organism>
<proteinExistence type="predicted"/>
<evidence type="ECO:0008006" key="3">
    <source>
        <dbReference type="Google" id="ProtNLM"/>
    </source>
</evidence>
<gene>
    <name evidence="2" type="ORF">SDC9_159862</name>
</gene>
<dbReference type="AlphaFoldDB" id="A0A645FJD3"/>
<evidence type="ECO:0000313" key="2">
    <source>
        <dbReference type="EMBL" id="MPN12544.1"/>
    </source>
</evidence>